<evidence type="ECO:0000256" key="4">
    <source>
        <dbReference type="ARBA" id="ARBA00022692"/>
    </source>
</evidence>
<evidence type="ECO:0000256" key="5">
    <source>
        <dbReference type="ARBA" id="ARBA00022968"/>
    </source>
</evidence>
<organism evidence="10 11">
    <name type="scientific">Brachionus calyciflorus</name>
    <dbReference type="NCBI Taxonomy" id="104777"/>
    <lineage>
        <taxon>Eukaryota</taxon>
        <taxon>Metazoa</taxon>
        <taxon>Spiralia</taxon>
        <taxon>Gnathifera</taxon>
        <taxon>Rotifera</taxon>
        <taxon>Eurotatoria</taxon>
        <taxon>Monogononta</taxon>
        <taxon>Pseudotrocha</taxon>
        <taxon>Ploima</taxon>
        <taxon>Brachionidae</taxon>
        <taxon>Brachionus</taxon>
    </lineage>
</organism>
<dbReference type="GO" id="GO:0047238">
    <property type="term" value="F:glucuronosyl-N-acetylgalactosaminyl-proteoglycan 4-beta-N-acetylgalactosaminyltransferase activity"/>
    <property type="evidence" value="ECO:0007669"/>
    <property type="project" value="TreeGrafter"/>
</dbReference>
<evidence type="ECO:0000256" key="8">
    <source>
        <dbReference type="ARBA" id="ARBA00023136"/>
    </source>
</evidence>
<evidence type="ECO:0000256" key="3">
    <source>
        <dbReference type="ARBA" id="ARBA00022679"/>
    </source>
</evidence>
<sequence length="477" mass="56795">MIFLKPKRKTVFILNATIGFLIGIYLSNLIKSYILNLSHNKDQPQILIGILALTNVTFNDYMSYRKWIKEIPYSKIKFFSNRVTNNQLPINNLYQNDSLSVLKNFFHNEINHFEWFLVLDENVYINQFNFENFFKKFQLNQNVFIGLKYWSPSDLQNENFCFETNNFIISRNVLKKLGKHLNDCKSLIQCFKFLQVTCEFTQKYQNEFYFHEKQFDEISIISKRVENSIIIHPVSNYFQLILYRFLKQKKIKHLKSKINFEFEPKERDNLFRSFESNSKIHLSFKKAIDKHFENSIFYLSDVNCENITFLESGYFYDGQHCGLETILKINLTCPNQRIRTKFFKVSQKCNSIILKENSEPISLQTKINFVVPVHERHETFKRFMDNYEKVCIKNNENTALSLVLFTSLKNLSLENLKNKNYFEAMQKKYDKIIPGNTLRLIIQNDLGFTRSLARNLAAQSFNSDDLLFFIDHIKMNS</sequence>
<dbReference type="Proteomes" id="UP000663879">
    <property type="component" value="Unassembled WGS sequence"/>
</dbReference>
<dbReference type="EMBL" id="CAJNOC010004525">
    <property type="protein sequence ID" value="CAF1024675.1"/>
    <property type="molecule type" value="Genomic_DNA"/>
</dbReference>
<evidence type="ECO:0000313" key="11">
    <source>
        <dbReference type="Proteomes" id="UP000663879"/>
    </source>
</evidence>
<evidence type="ECO:0000256" key="1">
    <source>
        <dbReference type="ARBA" id="ARBA00004447"/>
    </source>
</evidence>
<keyword evidence="5 9" id="KW-0735">Signal-anchor</keyword>
<dbReference type="Gene3D" id="3.90.550.50">
    <property type="match status" value="1"/>
</dbReference>
<dbReference type="GO" id="GO:0032580">
    <property type="term" value="C:Golgi cisterna membrane"/>
    <property type="evidence" value="ECO:0007669"/>
    <property type="project" value="UniProtKB-SubCell"/>
</dbReference>
<comment type="similarity">
    <text evidence="2 9">Belongs to the chondroitin N-acetylgalactosaminyltransferase family.</text>
</comment>
<protein>
    <recommendedName>
        <fullName evidence="9">Hexosyltransferase</fullName>
        <ecNumber evidence="9">2.4.1.-</ecNumber>
    </recommendedName>
</protein>
<dbReference type="InterPro" id="IPR051227">
    <property type="entry name" value="CS_glycosyltransferase"/>
</dbReference>
<reference evidence="10" key="1">
    <citation type="submission" date="2021-02" db="EMBL/GenBank/DDBJ databases">
        <authorList>
            <person name="Nowell W R."/>
        </authorList>
    </citation>
    <scope>NUCLEOTIDE SEQUENCE</scope>
    <source>
        <strain evidence="10">Ploen Becks lab</strain>
    </source>
</reference>
<feature type="transmembrane region" description="Helical" evidence="9">
    <location>
        <begin position="12"/>
        <end position="34"/>
    </location>
</feature>
<comment type="subcellular location">
    <subcellularLocation>
        <location evidence="1 9">Golgi apparatus</location>
        <location evidence="1 9">Golgi stack membrane</location>
        <topology evidence="1 9">Single-pass type II membrane protein</topology>
    </subcellularLocation>
</comment>
<evidence type="ECO:0000256" key="2">
    <source>
        <dbReference type="ARBA" id="ARBA00009239"/>
    </source>
</evidence>
<gene>
    <name evidence="10" type="ORF">OXX778_LOCUS17557</name>
</gene>
<name>A0A814IQ58_9BILA</name>
<keyword evidence="6 9" id="KW-1133">Transmembrane helix</keyword>
<keyword evidence="7 9" id="KW-0333">Golgi apparatus</keyword>
<accession>A0A814IQ58</accession>
<keyword evidence="8 9" id="KW-0472">Membrane</keyword>
<dbReference type="Pfam" id="PF05679">
    <property type="entry name" value="CHGN"/>
    <property type="match status" value="1"/>
</dbReference>
<keyword evidence="4 9" id="KW-0812">Transmembrane</keyword>
<keyword evidence="11" id="KW-1185">Reference proteome</keyword>
<evidence type="ECO:0000256" key="9">
    <source>
        <dbReference type="RuleBase" id="RU364016"/>
    </source>
</evidence>
<dbReference type="PANTHER" id="PTHR12369">
    <property type="entry name" value="CHONDROITIN SYNTHASE"/>
    <property type="match status" value="1"/>
</dbReference>
<dbReference type="EC" id="2.4.1.-" evidence="9"/>
<proteinExistence type="inferred from homology"/>
<evidence type="ECO:0000313" key="10">
    <source>
        <dbReference type="EMBL" id="CAF1024675.1"/>
    </source>
</evidence>
<dbReference type="InterPro" id="IPR008428">
    <property type="entry name" value="Chond_GalNAc"/>
</dbReference>
<dbReference type="PANTHER" id="PTHR12369:SF11">
    <property type="entry name" value="HEXOSYLTRANSFERASE"/>
    <property type="match status" value="1"/>
</dbReference>
<evidence type="ECO:0000256" key="6">
    <source>
        <dbReference type="ARBA" id="ARBA00022989"/>
    </source>
</evidence>
<comment type="caution">
    <text evidence="10">The sequence shown here is derived from an EMBL/GenBank/DDBJ whole genome shotgun (WGS) entry which is preliminary data.</text>
</comment>
<keyword evidence="3 9" id="KW-0808">Transferase</keyword>
<dbReference type="AlphaFoldDB" id="A0A814IQ58"/>
<evidence type="ECO:0000256" key="7">
    <source>
        <dbReference type="ARBA" id="ARBA00023034"/>
    </source>
</evidence>